<dbReference type="SMART" id="SM00336">
    <property type="entry name" value="BBOX"/>
    <property type="match status" value="2"/>
</dbReference>
<dbReference type="InterPro" id="IPR018957">
    <property type="entry name" value="Znf_C3HC4_RING-type"/>
</dbReference>
<dbReference type="CDD" id="cd19756">
    <property type="entry name" value="Bbox2"/>
    <property type="match status" value="1"/>
</dbReference>
<proteinExistence type="predicted"/>
<evidence type="ECO:0000256" key="3">
    <source>
        <dbReference type="ARBA" id="ARBA00022833"/>
    </source>
</evidence>
<organism evidence="8 9">
    <name type="scientific">Mytilus coruscus</name>
    <name type="common">Sea mussel</name>
    <dbReference type="NCBI Taxonomy" id="42192"/>
    <lineage>
        <taxon>Eukaryota</taxon>
        <taxon>Metazoa</taxon>
        <taxon>Spiralia</taxon>
        <taxon>Lophotrochozoa</taxon>
        <taxon>Mollusca</taxon>
        <taxon>Bivalvia</taxon>
        <taxon>Autobranchia</taxon>
        <taxon>Pteriomorphia</taxon>
        <taxon>Mytilida</taxon>
        <taxon>Mytiloidea</taxon>
        <taxon>Mytilidae</taxon>
        <taxon>Mytilinae</taxon>
        <taxon>Mytilus</taxon>
    </lineage>
</organism>
<feature type="domain" description="RING-type" evidence="6">
    <location>
        <begin position="24"/>
        <end position="70"/>
    </location>
</feature>
<accession>A0A6J8ATZ6</accession>
<keyword evidence="8" id="KW-0012">Acyltransferase</keyword>
<feature type="domain" description="B box-type" evidence="7">
    <location>
        <begin position="174"/>
        <end position="207"/>
    </location>
</feature>
<dbReference type="AlphaFoldDB" id="A0A6J8ATZ6"/>
<evidence type="ECO:0000313" key="9">
    <source>
        <dbReference type="Proteomes" id="UP000507470"/>
    </source>
</evidence>
<dbReference type="SUPFAM" id="SSF57845">
    <property type="entry name" value="B-box zinc-binding domain"/>
    <property type="match status" value="1"/>
</dbReference>
<dbReference type="InterPro" id="IPR047153">
    <property type="entry name" value="TRIM45/56/19-like"/>
</dbReference>
<evidence type="ECO:0000256" key="1">
    <source>
        <dbReference type="ARBA" id="ARBA00022723"/>
    </source>
</evidence>
<dbReference type="PANTHER" id="PTHR25462:SF296">
    <property type="entry name" value="MEIOTIC P26, ISOFORM F"/>
    <property type="match status" value="1"/>
</dbReference>
<feature type="domain" description="B box-type" evidence="7">
    <location>
        <begin position="106"/>
        <end position="156"/>
    </location>
</feature>
<dbReference type="InterPro" id="IPR001841">
    <property type="entry name" value="Znf_RING"/>
</dbReference>
<keyword evidence="8" id="KW-0808">Transferase</keyword>
<dbReference type="Gene3D" id="3.30.160.60">
    <property type="entry name" value="Classic Zinc Finger"/>
    <property type="match status" value="1"/>
</dbReference>
<dbReference type="EMBL" id="CACVKT020001936">
    <property type="protein sequence ID" value="CAC5373683.1"/>
    <property type="molecule type" value="Genomic_DNA"/>
</dbReference>
<dbReference type="PROSITE" id="PS50089">
    <property type="entry name" value="ZF_RING_2"/>
    <property type="match status" value="1"/>
</dbReference>
<sequence length="395" mass="45150">MATSLNVIEEVEHIKEDFADLLTCTICLETFKQPKYLPCLHTFCESCISTYIVSTVKGDKSEGFKCPVCRRLVPIGEIKENSHTWARTLPGNHFVVSMIDRKAMKKAEKLCDACSSKSVSQKAISWCSICDEAYCYTCESNHRTYKMARNHKIVPIKDINEDTSIYNICAFVACDEHPDKTIEIYCKDHSQPCCTICATVHHRKCEHVITIDKAVSGVKESKKAKELTKKLKEASYKLEGFIQNRNKNITNFENEMDVVLDEITNMRKKLNEKLDILENKIREEVNSARKDHVLRLSEESAELSGLKSTFDHWKIMFEACLSQGSQIQCLVKMEEIFRKMPQYENDLSKVIQGIKDISVKFEATDIIPNTVCFGRLHSAEQRPSLPGLKTVNFHT</sequence>
<evidence type="ECO:0000256" key="2">
    <source>
        <dbReference type="ARBA" id="ARBA00022771"/>
    </source>
</evidence>
<dbReference type="InterPro" id="IPR017907">
    <property type="entry name" value="Znf_RING_CS"/>
</dbReference>
<keyword evidence="3" id="KW-0862">Zinc</keyword>
<dbReference type="Gene3D" id="3.30.40.10">
    <property type="entry name" value="Zinc/RING finger domain, C3HC4 (zinc finger)"/>
    <property type="match status" value="1"/>
</dbReference>
<feature type="coiled-coil region" evidence="5">
    <location>
        <begin position="224"/>
        <end position="287"/>
    </location>
</feature>
<gene>
    <name evidence="8" type="ORF">MCOR_11354</name>
</gene>
<evidence type="ECO:0000259" key="7">
    <source>
        <dbReference type="PROSITE" id="PS50119"/>
    </source>
</evidence>
<keyword evidence="9" id="KW-1185">Reference proteome</keyword>
<dbReference type="CDD" id="cd19757">
    <property type="entry name" value="Bbox1"/>
    <property type="match status" value="1"/>
</dbReference>
<dbReference type="Proteomes" id="UP000507470">
    <property type="component" value="Unassembled WGS sequence"/>
</dbReference>
<dbReference type="PROSITE" id="PS50119">
    <property type="entry name" value="ZF_BBOX"/>
    <property type="match status" value="2"/>
</dbReference>
<dbReference type="EC" id="2.3.2.27" evidence="8"/>
<dbReference type="PANTHER" id="PTHR25462">
    <property type="entry name" value="BONUS, ISOFORM C-RELATED"/>
    <property type="match status" value="1"/>
</dbReference>
<evidence type="ECO:0000313" key="8">
    <source>
        <dbReference type="EMBL" id="CAC5373683.1"/>
    </source>
</evidence>
<protein>
    <submittedName>
        <fullName evidence="8">TRIM56</fullName>
        <ecNumber evidence="8">2.3.2.27</ecNumber>
    </submittedName>
</protein>
<dbReference type="PROSITE" id="PS00518">
    <property type="entry name" value="ZF_RING_1"/>
    <property type="match status" value="1"/>
</dbReference>
<keyword evidence="5" id="KW-0175">Coiled coil</keyword>
<dbReference type="Pfam" id="PF00097">
    <property type="entry name" value="zf-C3HC4"/>
    <property type="match status" value="1"/>
</dbReference>
<name>A0A6J8ATZ6_MYTCO</name>
<dbReference type="GO" id="GO:0008270">
    <property type="term" value="F:zinc ion binding"/>
    <property type="evidence" value="ECO:0007669"/>
    <property type="project" value="UniProtKB-KW"/>
</dbReference>
<dbReference type="SMART" id="SM00184">
    <property type="entry name" value="RING"/>
    <property type="match status" value="1"/>
</dbReference>
<dbReference type="InterPro" id="IPR000315">
    <property type="entry name" value="Znf_B-box"/>
</dbReference>
<keyword evidence="1" id="KW-0479">Metal-binding</keyword>
<dbReference type="GO" id="GO:0061630">
    <property type="term" value="F:ubiquitin protein ligase activity"/>
    <property type="evidence" value="ECO:0007669"/>
    <property type="project" value="UniProtKB-EC"/>
</dbReference>
<evidence type="ECO:0000256" key="5">
    <source>
        <dbReference type="SAM" id="Coils"/>
    </source>
</evidence>
<reference evidence="8 9" key="1">
    <citation type="submission" date="2020-06" db="EMBL/GenBank/DDBJ databases">
        <authorList>
            <person name="Li R."/>
            <person name="Bekaert M."/>
        </authorList>
    </citation>
    <scope>NUCLEOTIDE SEQUENCE [LARGE SCALE GENOMIC DNA]</scope>
    <source>
        <strain evidence="9">wild</strain>
    </source>
</reference>
<dbReference type="OrthoDB" id="6270329at2759"/>
<keyword evidence="2 4" id="KW-0863">Zinc-finger</keyword>
<dbReference type="InterPro" id="IPR013083">
    <property type="entry name" value="Znf_RING/FYVE/PHD"/>
</dbReference>
<evidence type="ECO:0000259" key="6">
    <source>
        <dbReference type="PROSITE" id="PS50089"/>
    </source>
</evidence>
<dbReference type="SUPFAM" id="SSF57850">
    <property type="entry name" value="RING/U-box"/>
    <property type="match status" value="1"/>
</dbReference>
<dbReference type="Gene3D" id="4.10.830.40">
    <property type="match status" value="1"/>
</dbReference>
<evidence type="ECO:0000256" key="4">
    <source>
        <dbReference type="PROSITE-ProRule" id="PRU00024"/>
    </source>
</evidence>